<accession>A0A653EIW2</accession>
<dbReference type="RefSeq" id="WP_239656296.1">
    <property type="nucleotide sequence ID" value="NZ_CAJMWI010000001.1"/>
</dbReference>
<protein>
    <submittedName>
        <fullName evidence="2">Uncharacterized protein</fullName>
    </submittedName>
</protein>
<sequence>MIVATTHFPKQKAPCGHMADGEHHIEGDDDGLSYDDLTFSCGCREIRHVYHDGSTRIRTIRHDGKILRDEHSGEHESFEV</sequence>
<name>A0A653EIW2_9MYCO</name>
<evidence type="ECO:0000313" key="2">
    <source>
        <dbReference type="EMBL" id="VTO97297.1"/>
    </source>
</evidence>
<proteinExistence type="predicted"/>
<organism evidence="2">
    <name type="scientific">Mycobacterium riyadhense</name>
    <dbReference type="NCBI Taxonomy" id="486698"/>
    <lineage>
        <taxon>Bacteria</taxon>
        <taxon>Bacillati</taxon>
        <taxon>Actinomycetota</taxon>
        <taxon>Actinomycetes</taxon>
        <taxon>Mycobacteriales</taxon>
        <taxon>Mycobacteriaceae</taxon>
        <taxon>Mycobacterium</taxon>
    </lineage>
</organism>
<evidence type="ECO:0000256" key="1">
    <source>
        <dbReference type="SAM" id="MobiDB-lite"/>
    </source>
</evidence>
<reference evidence="2" key="1">
    <citation type="submission" date="2019-05" db="EMBL/GenBank/DDBJ databases">
        <authorList>
            <person name="Naeem R."/>
            <person name="Antony C."/>
            <person name="Guan Q."/>
        </authorList>
    </citation>
    <scope>NUCLEOTIDE SEQUENCE</scope>
    <source>
        <strain evidence="2">2</strain>
    </source>
</reference>
<gene>
    <name evidence="2" type="ORF">BIN_B_02017</name>
</gene>
<dbReference type="GeneID" id="93494522"/>
<dbReference type="AlphaFoldDB" id="A0A653EIW2"/>
<feature type="region of interest" description="Disordered" evidence="1">
    <location>
        <begin position="1"/>
        <end position="21"/>
    </location>
</feature>
<dbReference type="EMBL" id="LR589078">
    <property type="protein sequence ID" value="VTO97297.1"/>
    <property type="molecule type" value="Genomic_DNA"/>
</dbReference>